<dbReference type="EMBL" id="BT123078">
    <property type="protein sequence ID" value="ADE76419.1"/>
    <property type="molecule type" value="mRNA"/>
</dbReference>
<protein>
    <submittedName>
        <fullName evidence="2">Uncharacterized protein</fullName>
    </submittedName>
</protein>
<dbReference type="PANTHER" id="PTHR35830">
    <property type="entry name" value="OS05G0299200 PROTEIN"/>
    <property type="match status" value="1"/>
</dbReference>
<feature type="signal peptide" evidence="1">
    <location>
        <begin position="1"/>
        <end position="24"/>
    </location>
</feature>
<sequence length="194" mass="21919">MAIALICSVLVLLAYKLFRWPAWGSNAGQLRGFVRRDRSLGGRQVLVSKRGLAASSNYSKGFNYLSSPLAAGGESRSEREMVNKKKNQQQYAQRKEVSSLPSWWPLPDVAPVVSADEYKSAQFQANTLLKVIMDNRMNGRDFAEEEIVQLRRICKTSGAMVLFQTVNVRDSFYRAAVNFVLDTCSSWSCREHRN</sequence>
<reference evidence="2" key="1">
    <citation type="submission" date="2010-04" db="EMBL/GenBank/DDBJ databases">
        <authorList>
            <person name="Reid K.E."/>
            <person name="Liao N."/>
            <person name="Chan S."/>
            <person name="Docking R."/>
            <person name="Taylor G."/>
            <person name="Moore R."/>
            <person name="Mayo M."/>
            <person name="Munro S."/>
            <person name="King J."/>
            <person name="Yanchuk A."/>
            <person name="Holt R."/>
            <person name="Jones S."/>
            <person name="Marra M."/>
            <person name="Ritland C.E."/>
            <person name="Ritland K."/>
            <person name="Bohlmann J."/>
        </authorList>
    </citation>
    <scope>NUCLEOTIDE SEQUENCE</scope>
    <source>
        <tissue evidence="2">Bud</tissue>
    </source>
</reference>
<evidence type="ECO:0000313" key="2">
    <source>
        <dbReference type="EMBL" id="ADE76419.1"/>
    </source>
</evidence>
<name>D5AA50_PICSI</name>
<feature type="chain" id="PRO_5003068190" evidence="1">
    <location>
        <begin position="25"/>
        <end position="194"/>
    </location>
</feature>
<organism evidence="2">
    <name type="scientific">Picea sitchensis</name>
    <name type="common">Sitka spruce</name>
    <name type="synonym">Pinus sitchensis</name>
    <dbReference type="NCBI Taxonomy" id="3332"/>
    <lineage>
        <taxon>Eukaryota</taxon>
        <taxon>Viridiplantae</taxon>
        <taxon>Streptophyta</taxon>
        <taxon>Embryophyta</taxon>
        <taxon>Tracheophyta</taxon>
        <taxon>Spermatophyta</taxon>
        <taxon>Pinopsida</taxon>
        <taxon>Pinidae</taxon>
        <taxon>Conifers I</taxon>
        <taxon>Pinales</taxon>
        <taxon>Pinaceae</taxon>
        <taxon>Picea</taxon>
    </lineage>
</organism>
<proteinExistence type="evidence at transcript level"/>
<dbReference type="AlphaFoldDB" id="D5AA50"/>
<dbReference type="PANTHER" id="PTHR35830:SF1">
    <property type="entry name" value="OS05G0299200 PROTEIN"/>
    <property type="match status" value="1"/>
</dbReference>
<accession>D5AA50</accession>
<keyword evidence="1" id="KW-0732">Signal</keyword>
<evidence type="ECO:0000256" key="1">
    <source>
        <dbReference type="SAM" id="SignalP"/>
    </source>
</evidence>